<keyword evidence="11 18" id="KW-0067">ATP-binding</keyword>
<keyword evidence="23" id="KW-1185">Reference proteome</keyword>
<keyword evidence="14" id="KW-0675">Receptor</keyword>
<dbReference type="HOGENOM" id="CLU_000288_115_6_1"/>
<evidence type="ECO:0000256" key="15">
    <source>
        <dbReference type="ARBA" id="ARBA00023180"/>
    </source>
</evidence>
<evidence type="ECO:0000256" key="9">
    <source>
        <dbReference type="ARBA" id="ARBA00022741"/>
    </source>
</evidence>
<dbReference type="GO" id="GO:0004674">
    <property type="term" value="F:protein serine/threonine kinase activity"/>
    <property type="evidence" value="ECO:0007669"/>
    <property type="project" value="UniProtKB-KW"/>
</dbReference>
<dbReference type="InterPro" id="IPR008271">
    <property type="entry name" value="Ser/Thr_kinase_AS"/>
</dbReference>
<keyword evidence="12 19" id="KW-1133">Transmembrane helix</keyword>
<keyword evidence="4" id="KW-0723">Serine/threonine-protein kinase</keyword>
<evidence type="ECO:0000313" key="23">
    <source>
        <dbReference type="Proteomes" id="UP000026962"/>
    </source>
</evidence>
<feature type="transmembrane region" description="Helical" evidence="19">
    <location>
        <begin position="1604"/>
        <end position="1625"/>
    </location>
</feature>
<dbReference type="Gene3D" id="3.30.200.20">
    <property type="entry name" value="Phosphorylase Kinase, domain 1"/>
    <property type="match status" value="1"/>
</dbReference>
<dbReference type="Pfam" id="PF00069">
    <property type="entry name" value="Pkinase"/>
    <property type="match status" value="1"/>
</dbReference>
<evidence type="ECO:0000256" key="3">
    <source>
        <dbReference type="ARBA" id="ARBA00022475"/>
    </source>
</evidence>
<evidence type="ECO:0000256" key="5">
    <source>
        <dbReference type="ARBA" id="ARBA00022553"/>
    </source>
</evidence>
<dbReference type="SMART" id="SM00220">
    <property type="entry name" value="S_TKc"/>
    <property type="match status" value="1"/>
</dbReference>
<comment type="catalytic activity">
    <reaction evidence="16">
        <text>L-threonyl-[protein] + ATP = O-phospho-L-threonyl-[protein] + ADP + H(+)</text>
        <dbReference type="Rhea" id="RHEA:46608"/>
        <dbReference type="Rhea" id="RHEA-COMP:11060"/>
        <dbReference type="Rhea" id="RHEA-COMP:11605"/>
        <dbReference type="ChEBI" id="CHEBI:15378"/>
        <dbReference type="ChEBI" id="CHEBI:30013"/>
        <dbReference type="ChEBI" id="CHEBI:30616"/>
        <dbReference type="ChEBI" id="CHEBI:61977"/>
        <dbReference type="ChEBI" id="CHEBI:456216"/>
        <dbReference type="EC" id="2.7.11.1"/>
    </reaction>
</comment>
<feature type="signal peptide" evidence="20">
    <location>
        <begin position="1"/>
        <end position="24"/>
    </location>
</feature>
<evidence type="ECO:0000256" key="17">
    <source>
        <dbReference type="ARBA" id="ARBA00048679"/>
    </source>
</evidence>
<evidence type="ECO:0000256" key="8">
    <source>
        <dbReference type="ARBA" id="ARBA00022729"/>
    </source>
</evidence>
<keyword evidence="3" id="KW-1003">Cell membrane</keyword>
<keyword evidence="10" id="KW-0418">Kinase</keyword>
<keyword evidence="6" id="KW-0808">Transferase</keyword>
<evidence type="ECO:0000256" key="11">
    <source>
        <dbReference type="ARBA" id="ARBA00022840"/>
    </source>
</evidence>
<reference evidence="22" key="2">
    <citation type="submission" date="2018-05" db="EMBL/GenBank/DDBJ databases">
        <title>OpunRS2 (Oryza punctata Reference Sequence Version 2).</title>
        <authorList>
            <person name="Zhang J."/>
            <person name="Kudrna D."/>
            <person name="Lee S."/>
            <person name="Talag J."/>
            <person name="Welchert J."/>
            <person name="Wing R.A."/>
        </authorList>
    </citation>
    <scope>NUCLEOTIDE SEQUENCE [LARGE SCALE GENOMIC DNA]</scope>
</reference>
<dbReference type="FunFam" id="1.10.510.10:FF:000161">
    <property type="entry name" value="Wall-associated receptor kinase-like 20"/>
    <property type="match status" value="1"/>
</dbReference>
<dbReference type="PROSITE" id="PS00108">
    <property type="entry name" value="PROTEIN_KINASE_ST"/>
    <property type="match status" value="1"/>
</dbReference>
<dbReference type="PANTHER" id="PTHR46008">
    <property type="entry name" value="LEAF RUST 10 DISEASE-RESISTANCE LOCUS RECEPTOR-LIKE PROTEIN KINASE-LIKE 1.4"/>
    <property type="match status" value="1"/>
</dbReference>
<evidence type="ECO:0000256" key="13">
    <source>
        <dbReference type="ARBA" id="ARBA00023136"/>
    </source>
</evidence>
<evidence type="ECO:0000256" key="18">
    <source>
        <dbReference type="PROSITE-ProRule" id="PRU10141"/>
    </source>
</evidence>
<dbReference type="EnsemblPlants" id="OPUNC01G02040.1">
    <property type="protein sequence ID" value="OPUNC01G02040.1"/>
    <property type="gene ID" value="OPUNC01G02040"/>
</dbReference>
<evidence type="ECO:0000256" key="20">
    <source>
        <dbReference type="SAM" id="SignalP"/>
    </source>
</evidence>
<comment type="catalytic activity">
    <reaction evidence="17">
        <text>L-seryl-[protein] + ATP = O-phospho-L-seryl-[protein] + ADP + H(+)</text>
        <dbReference type="Rhea" id="RHEA:17989"/>
        <dbReference type="Rhea" id="RHEA-COMP:9863"/>
        <dbReference type="Rhea" id="RHEA-COMP:11604"/>
        <dbReference type="ChEBI" id="CHEBI:15378"/>
        <dbReference type="ChEBI" id="CHEBI:29999"/>
        <dbReference type="ChEBI" id="CHEBI:30616"/>
        <dbReference type="ChEBI" id="CHEBI:83421"/>
        <dbReference type="ChEBI" id="CHEBI:456216"/>
        <dbReference type="EC" id="2.7.11.1"/>
    </reaction>
</comment>
<reference evidence="22" key="1">
    <citation type="submission" date="2015-04" db="UniProtKB">
        <authorList>
            <consortium name="EnsemblPlants"/>
        </authorList>
    </citation>
    <scope>IDENTIFICATION</scope>
</reference>
<keyword evidence="13 19" id="KW-0472">Membrane</keyword>
<name>A0A0E0JDS3_ORYPU</name>
<proteinExistence type="predicted"/>
<accession>A0A0E0JDS3</accession>
<feature type="binding site" evidence="18">
    <location>
        <position position="1703"/>
    </location>
    <ligand>
        <name>ATP</name>
        <dbReference type="ChEBI" id="CHEBI:30616"/>
    </ligand>
</feature>
<evidence type="ECO:0000259" key="21">
    <source>
        <dbReference type="PROSITE" id="PS50011"/>
    </source>
</evidence>
<keyword evidence="7 19" id="KW-0812">Transmembrane</keyword>
<organism evidence="22">
    <name type="scientific">Oryza punctata</name>
    <name type="common">Red rice</name>
    <dbReference type="NCBI Taxonomy" id="4537"/>
    <lineage>
        <taxon>Eukaryota</taxon>
        <taxon>Viridiplantae</taxon>
        <taxon>Streptophyta</taxon>
        <taxon>Embryophyta</taxon>
        <taxon>Tracheophyta</taxon>
        <taxon>Spermatophyta</taxon>
        <taxon>Magnoliopsida</taxon>
        <taxon>Liliopsida</taxon>
        <taxon>Poales</taxon>
        <taxon>Poaceae</taxon>
        <taxon>BOP clade</taxon>
        <taxon>Oryzoideae</taxon>
        <taxon>Oryzeae</taxon>
        <taxon>Oryzinae</taxon>
        <taxon>Oryza</taxon>
    </lineage>
</organism>
<protein>
    <recommendedName>
        <fullName evidence="2">non-specific serine/threonine protein kinase</fullName>
        <ecNumber evidence="2">2.7.11.1</ecNumber>
    </recommendedName>
</protein>
<dbReference type="Proteomes" id="UP000026962">
    <property type="component" value="Chromosome 1"/>
</dbReference>
<sequence>MPTPSSRLWFFLFLCNLIATATAAAEMIPNATTPSCPSYRCGHAVDIRYPFWIDDGNTSGGGAYYCGYPSLRLECRRDTAVLALPSGEYAVTHILYSDRTVSLFDLGVFSRSNTCPLVGRNLSLPAGSPLLLTDRDTNLTFFIHCSFMGMPTHLVACLEGDGRHHSYVFRDGDDRTPYGYAALCQDVVGMPVLRRSLLGGNSSPLDAAVVPALNMGFELSWRPREDGECGDCEKAGGWCGHRRRAAHEPWTFACFRTVTTTVRTGKKSPASSTVDAINTTTTTSPFCEPAKCGNLTIGYPFWLSGKHPPECGYRAFQVTCDHKNASLKNGFWTYQIQHIFYNNSSFMVTNVQLSHGSCESESRFNASSDLGLTPFNISTKNQELFFLYNCNQSRRQLPPSWAALNCPGNELSNSYAWLVRRYKPDDGLRQLPGNCTVSMMPVFGYQGATAKDYERLIKGGFLLEYTAGPGDCEDCSRSGGWCRVNATYDGLECQCPDGLTSLGFICSKFEKPPFFSETNSYRYTYTAKENVSILALLATATRAQPVGESCAPAACGDLTIKYPFWLRGRQPAYCGHPTFAVTCDDHAGVTPTPPSLNDSYLRVLAIHYGNSSVVAFHDNLVESSACRATRFNLSSSLALSLFTVSRANSELLFSANCSRTPVTGSLPVNCTGFSGGGEWFLSLNRMYDPGGPARPVATMGCQYSVVPVLPWSELRSARDYAGLVKRGFLLEWTVPGDCAACNGSGGECRHDASAMAFGCFCPGGRLQLATMHPPLLCLPLLASLLLLCHRARAECEPATCGDLAVRYPFWLGGPNPNQSSPSSAPASCGHPAFEVWCNGGVASLRGSQILVLSIDYTNSSFVAAHKRVADGGDGVCRTDFNISSSLALSPFTISSSNLAICFLYNCKGTEPRKINGLVNATISSCSKAIYAYLGGSYDRDNPPLIQAGNCTYSYLPVLWPEAPVNLTAGINYSPLFKKGFVLEWQKNGFGDCDACNASGGQCRYNNDSAAAFACLCSDGELRRSTCADGKVAMSLLARKRAQAAGTKRTMVDIGGTVTSQWWFQLIPFIPGGDLKKYPSQNYRPNSHVFSLFIIVASQAQSPIRPIAAIFQIFSWFPTHPPAMLMFLAPSIWVACLLPLILSAAAAADAQGGGEGCKAGRCGNLSILEPFGLVTEQDEEKNSCPWFGFQVTCNNSIPYLGYPQKNRALKFEIIDISYSNRSLLVIDVRKMDDFDKSSDCHVPRSNTSSKLGLPFSISSVNQNLIFYNCTKAPAAAERRVLGLVETKCRNNTFARLEERYNESVYFLEGCDAVIVPVRGRYGEANASNYEQLISDGFLLTWQPPPQQSVSSSPIQKSPYSPPSVSMAPSFFFALVVVSAWWIAAFMLAAAARGAEEERRDCPAKKCGNLTISFPFWITQSQTNRPCGPLDFQVYCNDSTGIATLRSSTDNGFEIKNISYGNRTLVAFDVHKLDDLRSSTDCHVPKWNTSAKLALPFRISSANQNLILYNCTKEEPEEKRQKQLGLVETRCRNNTFARLGGRYDGQSDYDYSLEGCITAVLPVLLTPGGKANASSYEELISRGFLITWDLPAPVLSSGARISLKKIAIGVGVGGGTLFIICIFIFAWHKRKKRKQTRHLKDLMRSSSSMQSYSKDLELGGSPHIFTYEELEEATAGFSASRELGDGGFGTVYKGKLRDGRVVAVKRLYKNNYRRVEQFLNEVDILSRLLHQNLVTLYGCTSRSSRDLLLVYEYIPNGTVADHLHGPRAGEQGLTWPVRMTIAIETAEALAYLHAVEIIHRDVKTNNILLDNNFHVKVADFGLSRLFPLEVTHVSTVPQGTPGYVDPVYHQCYKLTDKSDVYSFGVVLIELISSKPAVDMSRSHSDINLANMALNRIQNHEVDQLVDPGLGYETDSETKRMVDLVAELAFQCLQMDRDNRPPIKEVVEVLHCIKNGECPAEKMNKNASPKEDLHLLKDSLQYSPDSVIHRFHSQSTNHSVASNSSG</sequence>
<evidence type="ECO:0000256" key="4">
    <source>
        <dbReference type="ARBA" id="ARBA00022527"/>
    </source>
</evidence>
<dbReference type="InterPro" id="IPR011009">
    <property type="entry name" value="Kinase-like_dom_sf"/>
</dbReference>
<feature type="transmembrane region" description="Helical" evidence="19">
    <location>
        <begin position="1369"/>
        <end position="1389"/>
    </location>
</feature>
<evidence type="ECO:0000256" key="2">
    <source>
        <dbReference type="ARBA" id="ARBA00012513"/>
    </source>
</evidence>
<dbReference type="EC" id="2.7.11.1" evidence="2"/>
<dbReference type="InterPro" id="IPR017441">
    <property type="entry name" value="Protein_kinase_ATP_BS"/>
</dbReference>
<dbReference type="InterPro" id="IPR025287">
    <property type="entry name" value="WAK_GUB"/>
</dbReference>
<feature type="chain" id="PRO_5002363824" description="non-specific serine/threonine protein kinase" evidence="20">
    <location>
        <begin position="25"/>
        <end position="2003"/>
    </location>
</feature>
<evidence type="ECO:0000256" key="14">
    <source>
        <dbReference type="ARBA" id="ARBA00023170"/>
    </source>
</evidence>
<dbReference type="Gramene" id="OPUNC01G02040.1">
    <property type="protein sequence ID" value="OPUNC01G02040.1"/>
    <property type="gene ID" value="OPUNC01G02040"/>
</dbReference>
<dbReference type="PROSITE" id="PS50011">
    <property type="entry name" value="PROTEIN_KINASE_DOM"/>
    <property type="match status" value="1"/>
</dbReference>
<dbReference type="InterPro" id="IPR000719">
    <property type="entry name" value="Prot_kinase_dom"/>
</dbReference>
<keyword evidence="8 20" id="KW-0732">Signal</keyword>
<dbReference type="InterPro" id="IPR032872">
    <property type="entry name" value="WAK_assoc_C"/>
</dbReference>
<keyword evidence="15" id="KW-0325">Glycoprotein</keyword>
<keyword evidence="9 18" id="KW-0547">Nucleotide-binding</keyword>
<feature type="domain" description="Protein kinase" evidence="21">
    <location>
        <begin position="1675"/>
        <end position="1951"/>
    </location>
</feature>
<comment type="subcellular location">
    <subcellularLocation>
        <location evidence="1">Cell membrane</location>
        <topology evidence="1">Single-pass type I membrane protein</topology>
    </subcellularLocation>
</comment>
<evidence type="ECO:0000256" key="16">
    <source>
        <dbReference type="ARBA" id="ARBA00047899"/>
    </source>
</evidence>
<dbReference type="PROSITE" id="PS00107">
    <property type="entry name" value="PROTEIN_KINASE_ATP"/>
    <property type="match status" value="1"/>
</dbReference>
<dbReference type="STRING" id="4537.A0A0E0JDS3"/>
<dbReference type="FunFam" id="3.30.200.20:FF:000214">
    <property type="entry name" value="WAK1-OsWAK receptor-like cytoplasmic kinase (OsWAK-RLCK)"/>
    <property type="match status" value="1"/>
</dbReference>
<dbReference type="Gene3D" id="1.10.510.10">
    <property type="entry name" value="Transferase(Phosphotransferase) domain 1"/>
    <property type="match status" value="1"/>
</dbReference>
<evidence type="ECO:0000256" key="12">
    <source>
        <dbReference type="ARBA" id="ARBA00022989"/>
    </source>
</evidence>
<evidence type="ECO:0000256" key="1">
    <source>
        <dbReference type="ARBA" id="ARBA00004251"/>
    </source>
</evidence>
<evidence type="ECO:0000256" key="6">
    <source>
        <dbReference type="ARBA" id="ARBA00022679"/>
    </source>
</evidence>
<keyword evidence="5" id="KW-0597">Phosphoprotein</keyword>
<evidence type="ECO:0000256" key="10">
    <source>
        <dbReference type="ARBA" id="ARBA00022777"/>
    </source>
</evidence>
<evidence type="ECO:0000313" key="22">
    <source>
        <dbReference type="EnsemblPlants" id="OPUNC01G02040.1"/>
    </source>
</evidence>
<dbReference type="Pfam" id="PF13947">
    <property type="entry name" value="GUB_WAK_bind"/>
    <property type="match status" value="6"/>
</dbReference>
<evidence type="ECO:0000256" key="7">
    <source>
        <dbReference type="ARBA" id="ARBA00022692"/>
    </source>
</evidence>
<dbReference type="GO" id="GO:0030247">
    <property type="term" value="F:polysaccharide binding"/>
    <property type="evidence" value="ECO:0007669"/>
    <property type="project" value="InterPro"/>
</dbReference>
<dbReference type="eggNOG" id="KOG1187">
    <property type="taxonomic scope" value="Eukaryota"/>
</dbReference>
<dbReference type="GO" id="GO:0005524">
    <property type="term" value="F:ATP binding"/>
    <property type="evidence" value="ECO:0007669"/>
    <property type="project" value="UniProtKB-UniRule"/>
</dbReference>
<evidence type="ECO:0000256" key="19">
    <source>
        <dbReference type="SAM" id="Phobius"/>
    </source>
</evidence>
<dbReference type="PANTHER" id="PTHR46008:SF2">
    <property type="entry name" value="LEAF RUST 10 DISEASE-RESISTANCE LOCUS RECEPTOR-LIKE PROTEIN KINASE-LIKE 1.4"/>
    <property type="match status" value="1"/>
</dbReference>
<dbReference type="Pfam" id="PF14380">
    <property type="entry name" value="WAK_assoc"/>
    <property type="match status" value="4"/>
</dbReference>
<dbReference type="SUPFAM" id="SSF56112">
    <property type="entry name" value="Protein kinase-like (PK-like)"/>
    <property type="match status" value="1"/>
</dbReference>
<dbReference type="GO" id="GO:0005886">
    <property type="term" value="C:plasma membrane"/>
    <property type="evidence" value="ECO:0007669"/>
    <property type="project" value="UniProtKB-SubCell"/>
</dbReference>